<evidence type="ECO:0000313" key="7">
    <source>
        <dbReference type="EMBL" id="EXJ71857.1"/>
    </source>
</evidence>
<feature type="transmembrane region" description="Helical" evidence="6">
    <location>
        <begin position="190"/>
        <end position="213"/>
    </location>
</feature>
<dbReference type="RefSeq" id="XP_007743155.1">
    <property type="nucleotide sequence ID" value="XM_007744965.1"/>
</dbReference>
<dbReference type="Pfam" id="PF06609">
    <property type="entry name" value="TRI12"/>
    <property type="match status" value="1"/>
</dbReference>
<feature type="transmembrane region" description="Helical" evidence="6">
    <location>
        <begin position="426"/>
        <end position="451"/>
    </location>
</feature>
<evidence type="ECO:0000256" key="4">
    <source>
        <dbReference type="ARBA" id="ARBA00022989"/>
    </source>
</evidence>
<keyword evidence="3 6" id="KW-0812">Transmembrane</keyword>
<feature type="transmembrane region" description="Helical" evidence="6">
    <location>
        <begin position="105"/>
        <end position="126"/>
    </location>
</feature>
<keyword evidence="5 6" id="KW-0472">Membrane</keyword>
<evidence type="ECO:0000313" key="8">
    <source>
        <dbReference type="Proteomes" id="UP000019471"/>
    </source>
</evidence>
<dbReference type="Proteomes" id="UP000019471">
    <property type="component" value="Unassembled WGS sequence"/>
</dbReference>
<dbReference type="PANTHER" id="PTHR23501:SF109">
    <property type="entry name" value="MAJOR FACILITATOR SUPERFAMILY (MFS) PROFILE DOMAIN-CONTAINING PROTEIN-RELATED"/>
    <property type="match status" value="1"/>
</dbReference>
<gene>
    <name evidence="7" type="ORF">A1O5_04358</name>
</gene>
<feature type="transmembrane region" description="Helical" evidence="6">
    <location>
        <begin position="264"/>
        <end position="285"/>
    </location>
</feature>
<dbReference type="OrthoDB" id="4139357at2759"/>
<reference evidence="7 8" key="1">
    <citation type="submission" date="2013-03" db="EMBL/GenBank/DDBJ databases">
        <title>The Genome Sequence of Cladophialophora psammophila CBS 110553.</title>
        <authorList>
            <consortium name="The Broad Institute Genomics Platform"/>
            <person name="Cuomo C."/>
            <person name="de Hoog S."/>
            <person name="Gorbushina A."/>
            <person name="Walker B."/>
            <person name="Young S.K."/>
            <person name="Zeng Q."/>
            <person name="Gargeya S."/>
            <person name="Fitzgerald M."/>
            <person name="Haas B."/>
            <person name="Abouelleil A."/>
            <person name="Allen A.W."/>
            <person name="Alvarado L."/>
            <person name="Arachchi H.M."/>
            <person name="Berlin A.M."/>
            <person name="Chapman S.B."/>
            <person name="Gainer-Dewar J."/>
            <person name="Goldberg J."/>
            <person name="Griggs A."/>
            <person name="Gujja S."/>
            <person name="Hansen M."/>
            <person name="Howarth C."/>
            <person name="Imamovic A."/>
            <person name="Ireland A."/>
            <person name="Larimer J."/>
            <person name="McCowan C."/>
            <person name="Murphy C."/>
            <person name="Pearson M."/>
            <person name="Poon T.W."/>
            <person name="Priest M."/>
            <person name="Roberts A."/>
            <person name="Saif S."/>
            <person name="Shea T."/>
            <person name="Sisk P."/>
            <person name="Sykes S."/>
            <person name="Wortman J."/>
            <person name="Nusbaum C."/>
            <person name="Birren B."/>
        </authorList>
    </citation>
    <scope>NUCLEOTIDE SEQUENCE [LARGE SCALE GENOMIC DNA]</scope>
    <source>
        <strain evidence="7 8">CBS 110553</strain>
    </source>
</reference>
<feature type="transmembrane region" description="Helical" evidence="6">
    <location>
        <begin position="557"/>
        <end position="576"/>
    </location>
</feature>
<dbReference type="HOGENOM" id="CLU_000960_25_2_1"/>
<sequence>MEDKTMPDKIEVEVSPDHLENGSGGVQKHTALEFDDAMVRNEERAPEARGFHFAQLSKKYWISPAFLGSYSASAFTFTATVGGYAQTAPLLSYINDDLGPSDSISYAPLANVIASAVVLQMVGCLSDIFGRRWFFIGGSCLGLLAAILGATAQSITQIVVSQALFGAALGFGLSFFWVISEIVPMRWRFLAVSGVYILSMPCNPLAAKVALQFQFSTTSHWRGCYYFLIGLNALTVLLWVLCYHPPTFKMLHRRKSAMEIVLQFDWIGLVIYSLSLILFILGLDWGGGLYPWNSGHVIGSLVGGGAGFVCFALWEIFLPISTVHPLLPMHLFKNARFQACSWLTGIGAVTYYGFSLVWPQAVRSLYDGVSPSQQSTLTTTLILCFVLGQFSGGVIAELAGVRVGAIGSAFAALPLLAGAATDPRNLNLTIGLAAAGCFMVGANEGVALTAVTFPIKSQEELGAAGGLAGTIRQFCASFGTAVFSTILNNQLKSKVPRYVQDAVLATGLPQSSVPALLSRINNITAVTNATVPGFNSQIEAVARDALRNAQASSYSTVIYTSAGFAGVLILLCWWVPGFDRNKKDFVAGHIHQTTEEKKLELE</sequence>
<feature type="transmembrane region" description="Helical" evidence="6">
    <location>
        <begin position="225"/>
        <end position="243"/>
    </location>
</feature>
<dbReference type="PANTHER" id="PTHR23501">
    <property type="entry name" value="MAJOR FACILITATOR SUPERFAMILY"/>
    <property type="match status" value="1"/>
</dbReference>
<dbReference type="SUPFAM" id="SSF103473">
    <property type="entry name" value="MFS general substrate transporter"/>
    <property type="match status" value="1"/>
</dbReference>
<comment type="subcellular location">
    <subcellularLocation>
        <location evidence="1">Membrane</location>
        <topology evidence="1">Multi-pass membrane protein</topology>
    </subcellularLocation>
</comment>
<proteinExistence type="predicted"/>
<dbReference type="EMBL" id="AMGX01000006">
    <property type="protein sequence ID" value="EXJ71857.1"/>
    <property type="molecule type" value="Genomic_DNA"/>
</dbReference>
<dbReference type="GeneID" id="19189082"/>
<evidence type="ECO:0000256" key="3">
    <source>
        <dbReference type="ARBA" id="ARBA00022692"/>
    </source>
</evidence>
<evidence type="ECO:0000256" key="2">
    <source>
        <dbReference type="ARBA" id="ARBA00022448"/>
    </source>
</evidence>
<dbReference type="GO" id="GO:0022857">
    <property type="term" value="F:transmembrane transporter activity"/>
    <property type="evidence" value="ECO:0007669"/>
    <property type="project" value="InterPro"/>
</dbReference>
<keyword evidence="8" id="KW-1185">Reference proteome</keyword>
<feature type="transmembrane region" description="Helical" evidence="6">
    <location>
        <begin position="65"/>
        <end position="85"/>
    </location>
</feature>
<keyword evidence="4 6" id="KW-1133">Transmembrane helix</keyword>
<protein>
    <recommendedName>
        <fullName evidence="9">Major facilitator superfamily (MFS) profile domain-containing protein</fullName>
    </recommendedName>
</protein>
<organism evidence="7 8">
    <name type="scientific">Cladophialophora psammophila CBS 110553</name>
    <dbReference type="NCBI Taxonomy" id="1182543"/>
    <lineage>
        <taxon>Eukaryota</taxon>
        <taxon>Fungi</taxon>
        <taxon>Dikarya</taxon>
        <taxon>Ascomycota</taxon>
        <taxon>Pezizomycotina</taxon>
        <taxon>Eurotiomycetes</taxon>
        <taxon>Chaetothyriomycetidae</taxon>
        <taxon>Chaetothyriales</taxon>
        <taxon>Herpotrichiellaceae</taxon>
        <taxon>Cladophialophora</taxon>
    </lineage>
</organism>
<feature type="transmembrane region" description="Helical" evidence="6">
    <location>
        <begin position="403"/>
        <end position="420"/>
    </location>
</feature>
<evidence type="ECO:0000256" key="5">
    <source>
        <dbReference type="ARBA" id="ARBA00023136"/>
    </source>
</evidence>
<dbReference type="eggNOG" id="KOG0254">
    <property type="taxonomic scope" value="Eukaryota"/>
</dbReference>
<dbReference type="InterPro" id="IPR010573">
    <property type="entry name" value="MFS_Str1/Tri12-like"/>
</dbReference>
<accession>W9WUL6</accession>
<feature type="transmembrane region" description="Helical" evidence="6">
    <location>
        <begin position="133"/>
        <end position="152"/>
    </location>
</feature>
<feature type="transmembrane region" description="Helical" evidence="6">
    <location>
        <begin position="297"/>
        <end position="318"/>
    </location>
</feature>
<name>W9WUL6_9EURO</name>
<dbReference type="InterPro" id="IPR036259">
    <property type="entry name" value="MFS_trans_sf"/>
</dbReference>
<feature type="transmembrane region" description="Helical" evidence="6">
    <location>
        <begin position="378"/>
        <end position="396"/>
    </location>
</feature>
<evidence type="ECO:0008006" key="9">
    <source>
        <dbReference type="Google" id="ProtNLM"/>
    </source>
</evidence>
<dbReference type="AlphaFoldDB" id="W9WUL6"/>
<dbReference type="Gene3D" id="1.20.1250.20">
    <property type="entry name" value="MFS general substrate transporter like domains"/>
    <property type="match status" value="1"/>
</dbReference>
<evidence type="ECO:0000256" key="6">
    <source>
        <dbReference type="SAM" id="Phobius"/>
    </source>
</evidence>
<dbReference type="GO" id="GO:0005886">
    <property type="term" value="C:plasma membrane"/>
    <property type="evidence" value="ECO:0007669"/>
    <property type="project" value="TreeGrafter"/>
</dbReference>
<comment type="caution">
    <text evidence="7">The sequence shown here is derived from an EMBL/GenBank/DDBJ whole genome shotgun (WGS) entry which is preliminary data.</text>
</comment>
<feature type="transmembrane region" description="Helical" evidence="6">
    <location>
        <begin position="158"/>
        <end position="178"/>
    </location>
</feature>
<keyword evidence="2" id="KW-0813">Transport</keyword>
<feature type="transmembrane region" description="Helical" evidence="6">
    <location>
        <begin position="339"/>
        <end position="358"/>
    </location>
</feature>
<evidence type="ECO:0000256" key="1">
    <source>
        <dbReference type="ARBA" id="ARBA00004141"/>
    </source>
</evidence>